<reference evidence="1" key="1">
    <citation type="submission" date="2023-01" db="EMBL/GenBank/DDBJ databases">
        <title>The growth and conidiation of Purpureocillium lavendulum are regulated by nitrogen source and histone H3K14 acetylation.</title>
        <authorList>
            <person name="Tang P."/>
            <person name="Han J."/>
            <person name="Zhang C."/>
            <person name="Tang P."/>
            <person name="Qi F."/>
            <person name="Zhang K."/>
            <person name="Liang L."/>
        </authorList>
    </citation>
    <scope>NUCLEOTIDE SEQUENCE</scope>
    <source>
        <strain evidence="1">YMF1.00683</strain>
    </source>
</reference>
<accession>A0AB34FC11</accession>
<evidence type="ECO:0000313" key="1">
    <source>
        <dbReference type="EMBL" id="KAJ6436366.1"/>
    </source>
</evidence>
<dbReference type="AlphaFoldDB" id="A0AB34FC11"/>
<dbReference type="Proteomes" id="UP001163105">
    <property type="component" value="Unassembled WGS sequence"/>
</dbReference>
<dbReference type="InterPro" id="IPR037293">
    <property type="entry name" value="Gal_Oxidase_central_sf"/>
</dbReference>
<evidence type="ECO:0000313" key="2">
    <source>
        <dbReference type="Proteomes" id="UP001163105"/>
    </source>
</evidence>
<keyword evidence="2" id="KW-1185">Reference proteome</keyword>
<comment type="caution">
    <text evidence="1">The sequence shown here is derived from an EMBL/GenBank/DDBJ whole genome shotgun (WGS) entry which is preliminary data.</text>
</comment>
<dbReference type="EMBL" id="JAQHRD010000023">
    <property type="protein sequence ID" value="KAJ6436366.1"/>
    <property type="molecule type" value="Genomic_DNA"/>
</dbReference>
<proteinExistence type="predicted"/>
<gene>
    <name evidence="1" type="ORF">O9K51_11080</name>
</gene>
<sequence length="118" mass="12619">MSELQQGVGKWGLTLDFPIVPVAGVVDPLTGKVAVWSAYEKDQFEGSPGGWTLTSTLAPTRGEVAERNVTNIGHDMFCPGLSLDANGRVVVTGGNNAQKTVKERSGDFMHVSLVKLYN</sequence>
<dbReference type="Gene3D" id="2.130.10.80">
    <property type="entry name" value="Galactose oxidase/kelch, beta-propeller"/>
    <property type="match status" value="1"/>
</dbReference>
<organism evidence="1 2">
    <name type="scientific">Purpureocillium lavendulum</name>
    <dbReference type="NCBI Taxonomy" id="1247861"/>
    <lineage>
        <taxon>Eukaryota</taxon>
        <taxon>Fungi</taxon>
        <taxon>Dikarya</taxon>
        <taxon>Ascomycota</taxon>
        <taxon>Pezizomycotina</taxon>
        <taxon>Sordariomycetes</taxon>
        <taxon>Hypocreomycetidae</taxon>
        <taxon>Hypocreales</taxon>
        <taxon>Ophiocordycipitaceae</taxon>
        <taxon>Purpureocillium</taxon>
    </lineage>
</organism>
<name>A0AB34FC11_9HYPO</name>
<protein>
    <submittedName>
        <fullName evidence="1">Uncharacterized protein</fullName>
    </submittedName>
</protein>